<evidence type="ECO:0000256" key="1">
    <source>
        <dbReference type="ARBA" id="ARBA00004141"/>
    </source>
</evidence>
<evidence type="ECO:0000259" key="6">
    <source>
        <dbReference type="Pfam" id="PF01694"/>
    </source>
</evidence>
<gene>
    <name evidence="7" type="ORF">IAB03_00965</name>
</gene>
<evidence type="ECO:0000256" key="3">
    <source>
        <dbReference type="ARBA" id="ARBA00022989"/>
    </source>
</evidence>
<dbReference type="Pfam" id="PF01694">
    <property type="entry name" value="Rhomboid"/>
    <property type="match status" value="1"/>
</dbReference>
<feature type="transmembrane region" description="Helical" evidence="5">
    <location>
        <begin position="143"/>
        <end position="164"/>
    </location>
</feature>
<feature type="transmembrane region" description="Helical" evidence="5">
    <location>
        <begin position="20"/>
        <end position="38"/>
    </location>
</feature>
<accession>A0A9D1M643</accession>
<dbReference type="InterPro" id="IPR035952">
    <property type="entry name" value="Rhomboid-like_sf"/>
</dbReference>
<dbReference type="GO" id="GO:0004252">
    <property type="term" value="F:serine-type endopeptidase activity"/>
    <property type="evidence" value="ECO:0007669"/>
    <property type="project" value="InterPro"/>
</dbReference>
<dbReference type="SUPFAM" id="SSF144091">
    <property type="entry name" value="Rhomboid-like"/>
    <property type="match status" value="1"/>
</dbReference>
<proteinExistence type="predicted"/>
<evidence type="ECO:0000256" key="4">
    <source>
        <dbReference type="ARBA" id="ARBA00023136"/>
    </source>
</evidence>
<feature type="transmembrane region" description="Helical" evidence="5">
    <location>
        <begin position="209"/>
        <end position="226"/>
    </location>
</feature>
<dbReference type="InterPro" id="IPR022764">
    <property type="entry name" value="Peptidase_S54_rhomboid_dom"/>
</dbReference>
<protein>
    <submittedName>
        <fullName evidence="7">Rhomboid family intramembrane serine protease</fullName>
    </submittedName>
</protein>
<dbReference type="PANTHER" id="PTHR43066">
    <property type="entry name" value="RHOMBOID-RELATED PROTEIN"/>
    <property type="match status" value="1"/>
</dbReference>
<comment type="caution">
    <text evidence="7">The sequence shown here is derived from an EMBL/GenBank/DDBJ whole genome shotgun (WGS) entry which is preliminary data.</text>
</comment>
<name>A0A9D1M643_9BACT</name>
<feature type="domain" description="Peptidase S54 rhomboid" evidence="6">
    <location>
        <begin position="58"/>
        <end position="223"/>
    </location>
</feature>
<evidence type="ECO:0000256" key="5">
    <source>
        <dbReference type="SAM" id="Phobius"/>
    </source>
</evidence>
<dbReference type="Proteomes" id="UP000824112">
    <property type="component" value="Unassembled WGS sequence"/>
</dbReference>
<keyword evidence="7" id="KW-0645">Protease</keyword>
<keyword evidence="7" id="KW-0378">Hydrolase</keyword>
<evidence type="ECO:0000256" key="2">
    <source>
        <dbReference type="ARBA" id="ARBA00022692"/>
    </source>
</evidence>
<dbReference type="AlphaFoldDB" id="A0A9D1M643"/>
<dbReference type="PANTHER" id="PTHR43066:SF11">
    <property type="entry name" value="PEPTIDASE S54 RHOMBOID DOMAIN-CONTAINING PROTEIN"/>
    <property type="match status" value="1"/>
</dbReference>
<feature type="transmembrane region" description="Helical" evidence="5">
    <location>
        <begin position="98"/>
        <end position="118"/>
    </location>
</feature>
<dbReference type="EMBL" id="DVNA01000019">
    <property type="protein sequence ID" value="HIU54360.1"/>
    <property type="molecule type" value="Genomic_DNA"/>
</dbReference>
<organism evidence="7 8">
    <name type="scientific">Candidatus Gallibacteroides avistercoris</name>
    <dbReference type="NCBI Taxonomy" id="2840833"/>
    <lineage>
        <taxon>Bacteria</taxon>
        <taxon>Pseudomonadati</taxon>
        <taxon>Bacteroidota</taxon>
        <taxon>Bacteroidia</taxon>
        <taxon>Bacteroidales</taxon>
        <taxon>Bacteroidaceae</taxon>
        <taxon>Bacteroidaceae incertae sedis</taxon>
        <taxon>Candidatus Gallibacteroides</taxon>
    </lineage>
</organism>
<dbReference type="Gene3D" id="1.20.1540.10">
    <property type="entry name" value="Rhomboid-like"/>
    <property type="match status" value="1"/>
</dbReference>
<evidence type="ECO:0000313" key="7">
    <source>
        <dbReference type="EMBL" id="HIU54360.1"/>
    </source>
</evidence>
<keyword evidence="4 5" id="KW-0472">Membrane</keyword>
<dbReference type="GO" id="GO:0016020">
    <property type="term" value="C:membrane"/>
    <property type="evidence" value="ECO:0007669"/>
    <property type="project" value="UniProtKB-SubCell"/>
</dbReference>
<keyword evidence="2 5" id="KW-0812">Transmembrane</keyword>
<reference evidence="7" key="1">
    <citation type="submission" date="2020-10" db="EMBL/GenBank/DDBJ databases">
        <authorList>
            <person name="Gilroy R."/>
        </authorList>
    </citation>
    <scope>NUCLEOTIDE SEQUENCE</scope>
    <source>
        <strain evidence="7">CHK158-818</strain>
    </source>
</reference>
<comment type="subcellular location">
    <subcellularLocation>
        <location evidence="1">Membrane</location>
        <topology evidence="1">Multi-pass membrane protein</topology>
    </subcellularLocation>
</comment>
<keyword evidence="3 5" id="KW-1133">Transmembrane helix</keyword>
<evidence type="ECO:0000313" key="8">
    <source>
        <dbReference type="Proteomes" id="UP000824112"/>
    </source>
</evidence>
<dbReference type="GO" id="GO:0006508">
    <property type="term" value="P:proteolysis"/>
    <property type="evidence" value="ECO:0007669"/>
    <property type="project" value="UniProtKB-KW"/>
</dbReference>
<reference evidence="7" key="2">
    <citation type="journal article" date="2021" name="PeerJ">
        <title>Extensive microbial diversity within the chicken gut microbiome revealed by metagenomics and culture.</title>
        <authorList>
            <person name="Gilroy R."/>
            <person name="Ravi A."/>
            <person name="Getino M."/>
            <person name="Pursley I."/>
            <person name="Horton D.L."/>
            <person name="Alikhan N.F."/>
            <person name="Baker D."/>
            <person name="Gharbi K."/>
            <person name="Hall N."/>
            <person name="Watson M."/>
            <person name="Adriaenssens E.M."/>
            <person name="Foster-Nyarko E."/>
            <person name="Jarju S."/>
            <person name="Secka A."/>
            <person name="Antonio M."/>
            <person name="Oren A."/>
            <person name="Chaudhuri R.R."/>
            <person name="La Ragione R."/>
            <person name="Hildebrand F."/>
            <person name="Pallen M.J."/>
        </authorList>
    </citation>
    <scope>NUCLEOTIDE SEQUENCE</scope>
    <source>
        <strain evidence="7">CHK158-818</strain>
    </source>
</reference>
<feature type="transmembrane region" description="Helical" evidence="5">
    <location>
        <begin position="71"/>
        <end position="91"/>
    </location>
</feature>
<sequence>MNQYRTGFWSSVPPVTKNLIIINALCWLATVVFLRLGFDLTSYLGLHYFVASDFNPAQLITYMFLHDSRTLTHLFFNMFSLYMFGRTLEYVWGSKRFLMYYMITGIGAGIVQEATWFFQMHSELQQLPEAFTMNGMEMTKDALLNHFITVGASGAIFGILLAYGMMFPDTPLYIMFIPIPIKAKYFVIFYGVVELFFGVGNFSGDNIAHFAHLGGMLFGYFLIKYWRMKGFNNGRYF</sequence>